<reference evidence="7" key="2">
    <citation type="submission" date="2023-05" db="EMBL/GenBank/DDBJ databases">
        <authorList>
            <consortium name="Lawrence Berkeley National Laboratory"/>
            <person name="Steindorff A."/>
            <person name="Hensen N."/>
            <person name="Bonometti L."/>
            <person name="Westerberg I."/>
            <person name="Brannstrom I.O."/>
            <person name="Guillou S."/>
            <person name="Cros-Aarteil S."/>
            <person name="Calhoun S."/>
            <person name="Haridas S."/>
            <person name="Kuo A."/>
            <person name="Mondo S."/>
            <person name="Pangilinan J."/>
            <person name="Riley R."/>
            <person name="Labutti K."/>
            <person name="Andreopoulos B."/>
            <person name="Lipzen A."/>
            <person name="Chen C."/>
            <person name="Yanf M."/>
            <person name="Daum C."/>
            <person name="Ng V."/>
            <person name="Clum A."/>
            <person name="Ohm R."/>
            <person name="Martin F."/>
            <person name="Silar P."/>
            <person name="Natvig D."/>
            <person name="Lalanne C."/>
            <person name="Gautier V."/>
            <person name="Ament-Velasquez S.L."/>
            <person name="Kruys A."/>
            <person name="Hutchinson M.I."/>
            <person name="Powell A.J."/>
            <person name="Barry K."/>
            <person name="Miller A.N."/>
            <person name="Grigoriev I.V."/>
            <person name="Debuchy R."/>
            <person name="Gladieux P."/>
            <person name="Thoren M.H."/>
            <person name="Johannesson H."/>
        </authorList>
    </citation>
    <scope>NUCLEOTIDE SEQUENCE</scope>
    <source>
        <strain evidence="7">PSN293</strain>
    </source>
</reference>
<dbReference type="InterPro" id="IPR011009">
    <property type="entry name" value="Kinase-like_dom_sf"/>
</dbReference>
<dbReference type="GO" id="GO:0004674">
    <property type="term" value="F:protein serine/threonine kinase activity"/>
    <property type="evidence" value="ECO:0007669"/>
    <property type="project" value="UniProtKB-KW"/>
</dbReference>
<keyword evidence="8" id="KW-1185">Reference proteome</keyword>
<evidence type="ECO:0000256" key="3">
    <source>
        <dbReference type="ARBA" id="ARBA00022741"/>
    </source>
</evidence>
<dbReference type="Proteomes" id="UP001301769">
    <property type="component" value="Unassembled WGS sequence"/>
</dbReference>
<evidence type="ECO:0000256" key="2">
    <source>
        <dbReference type="ARBA" id="ARBA00022679"/>
    </source>
</evidence>
<dbReference type="EMBL" id="MU858211">
    <property type="protein sequence ID" value="KAK4209247.1"/>
    <property type="molecule type" value="Genomic_DNA"/>
</dbReference>
<dbReference type="PANTHER" id="PTHR45646:SF11">
    <property type="entry name" value="SERINE_THREONINE-PROTEIN KINASE DOA"/>
    <property type="match status" value="1"/>
</dbReference>
<dbReference type="AlphaFoldDB" id="A0AAN6Y4I6"/>
<evidence type="ECO:0000256" key="4">
    <source>
        <dbReference type="ARBA" id="ARBA00022777"/>
    </source>
</evidence>
<dbReference type="Pfam" id="PF00069">
    <property type="entry name" value="Pkinase"/>
    <property type="match status" value="1"/>
</dbReference>
<dbReference type="GO" id="GO:0005634">
    <property type="term" value="C:nucleus"/>
    <property type="evidence" value="ECO:0007669"/>
    <property type="project" value="TreeGrafter"/>
</dbReference>
<gene>
    <name evidence="7" type="ORF">QBC37DRAFT_294974</name>
</gene>
<evidence type="ECO:0000256" key="5">
    <source>
        <dbReference type="ARBA" id="ARBA00022840"/>
    </source>
</evidence>
<evidence type="ECO:0000313" key="7">
    <source>
        <dbReference type="EMBL" id="KAK4209247.1"/>
    </source>
</evidence>
<comment type="caution">
    <text evidence="7">The sequence shown here is derived from an EMBL/GenBank/DDBJ whole genome shotgun (WGS) entry which is preliminary data.</text>
</comment>
<dbReference type="PROSITE" id="PS50011">
    <property type="entry name" value="PROTEIN_KINASE_DOM"/>
    <property type="match status" value="1"/>
</dbReference>
<evidence type="ECO:0000313" key="8">
    <source>
        <dbReference type="Proteomes" id="UP001301769"/>
    </source>
</evidence>
<keyword evidence="2" id="KW-0808">Transferase</keyword>
<keyword evidence="3" id="KW-0547">Nucleotide-binding</keyword>
<dbReference type="PANTHER" id="PTHR45646">
    <property type="entry name" value="SERINE/THREONINE-PROTEIN KINASE DOA-RELATED"/>
    <property type="match status" value="1"/>
</dbReference>
<name>A0AAN6Y4I6_9PEZI</name>
<dbReference type="Gene3D" id="3.30.200.20">
    <property type="entry name" value="Phosphorylase Kinase, domain 1"/>
    <property type="match status" value="1"/>
</dbReference>
<evidence type="ECO:0000259" key="6">
    <source>
        <dbReference type="PROSITE" id="PS50011"/>
    </source>
</evidence>
<dbReference type="SMART" id="SM00220">
    <property type="entry name" value="S_TKc"/>
    <property type="match status" value="1"/>
</dbReference>
<dbReference type="GO" id="GO:0005524">
    <property type="term" value="F:ATP binding"/>
    <property type="evidence" value="ECO:0007669"/>
    <property type="project" value="UniProtKB-KW"/>
</dbReference>
<protein>
    <submittedName>
        <fullName evidence="7">Serine/threonine-protein kinase</fullName>
    </submittedName>
</protein>
<keyword evidence="4 7" id="KW-0418">Kinase</keyword>
<evidence type="ECO:0000256" key="1">
    <source>
        <dbReference type="ARBA" id="ARBA00022527"/>
    </source>
</evidence>
<dbReference type="InterPro" id="IPR000719">
    <property type="entry name" value="Prot_kinase_dom"/>
</dbReference>
<organism evidence="7 8">
    <name type="scientific">Rhypophila decipiens</name>
    <dbReference type="NCBI Taxonomy" id="261697"/>
    <lineage>
        <taxon>Eukaryota</taxon>
        <taxon>Fungi</taxon>
        <taxon>Dikarya</taxon>
        <taxon>Ascomycota</taxon>
        <taxon>Pezizomycotina</taxon>
        <taxon>Sordariomycetes</taxon>
        <taxon>Sordariomycetidae</taxon>
        <taxon>Sordariales</taxon>
        <taxon>Naviculisporaceae</taxon>
        <taxon>Rhypophila</taxon>
    </lineage>
</organism>
<dbReference type="InterPro" id="IPR051175">
    <property type="entry name" value="CLK_kinases"/>
</dbReference>
<proteinExistence type="predicted"/>
<accession>A0AAN6Y4I6</accession>
<feature type="domain" description="Protein kinase" evidence="6">
    <location>
        <begin position="63"/>
        <end position="428"/>
    </location>
</feature>
<sequence length="444" mass="49811">MLHLPRACQIQPTSWRRVPRAIITISSPVLFPNSFRNTYSTVAAENGNHVPVHIDARLNDNRYRVVHLLGQSSFSTVWLAHDNLTSRYVAVKVCTADSDAANRESEVLSRLGSVAMTTQHAGKSMIPTLRDLFTVSGPNGHHICLVSEPTRGSLEKARTPAYHPFPLDVVRSLAAQLALAVSFIHSQGLVHGDIRVNNALVGFSPSACHINNLSVPELYAKYGAPLAGNIDSPNGIAPIDLFIPANELTLPQARLVLSDFRSSFDEEKEVRYQSHAPVGLHPPDLFLPPYPTLNFASDIWSLGAAIFEEYIIAEKALQANGLNRIDAHGKRIIPTDWWDTNGYMNHLDWDPEDWDRHGYEFGCDWRYESGLSEIDTLESQLHYRVLDPRGNEIGEEEFQMILSMLRTLLAFKGADRPNAEGVLELEWMRKYALPAYEEARRVWD</sequence>
<keyword evidence="1" id="KW-0723">Serine/threonine-protein kinase</keyword>
<dbReference type="GO" id="GO:0043484">
    <property type="term" value="P:regulation of RNA splicing"/>
    <property type="evidence" value="ECO:0007669"/>
    <property type="project" value="TreeGrafter"/>
</dbReference>
<dbReference type="Gene3D" id="1.10.510.10">
    <property type="entry name" value="Transferase(Phosphotransferase) domain 1"/>
    <property type="match status" value="1"/>
</dbReference>
<keyword evidence="5" id="KW-0067">ATP-binding</keyword>
<dbReference type="SUPFAM" id="SSF56112">
    <property type="entry name" value="Protein kinase-like (PK-like)"/>
    <property type="match status" value="1"/>
</dbReference>
<reference evidence="7" key="1">
    <citation type="journal article" date="2023" name="Mol. Phylogenet. Evol.">
        <title>Genome-scale phylogeny and comparative genomics of the fungal order Sordariales.</title>
        <authorList>
            <person name="Hensen N."/>
            <person name="Bonometti L."/>
            <person name="Westerberg I."/>
            <person name="Brannstrom I.O."/>
            <person name="Guillou S."/>
            <person name="Cros-Aarteil S."/>
            <person name="Calhoun S."/>
            <person name="Haridas S."/>
            <person name="Kuo A."/>
            <person name="Mondo S."/>
            <person name="Pangilinan J."/>
            <person name="Riley R."/>
            <person name="LaButti K."/>
            <person name="Andreopoulos B."/>
            <person name="Lipzen A."/>
            <person name="Chen C."/>
            <person name="Yan M."/>
            <person name="Daum C."/>
            <person name="Ng V."/>
            <person name="Clum A."/>
            <person name="Steindorff A."/>
            <person name="Ohm R.A."/>
            <person name="Martin F."/>
            <person name="Silar P."/>
            <person name="Natvig D.O."/>
            <person name="Lalanne C."/>
            <person name="Gautier V."/>
            <person name="Ament-Velasquez S.L."/>
            <person name="Kruys A."/>
            <person name="Hutchinson M.I."/>
            <person name="Powell A.J."/>
            <person name="Barry K."/>
            <person name="Miller A.N."/>
            <person name="Grigoriev I.V."/>
            <person name="Debuchy R."/>
            <person name="Gladieux P."/>
            <person name="Hiltunen Thoren M."/>
            <person name="Johannesson H."/>
        </authorList>
    </citation>
    <scope>NUCLEOTIDE SEQUENCE</scope>
    <source>
        <strain evidence="7">PSN293</strain>
    </source>
</reference>